<reference evidence="2 3" key="1">
    <citation type="submission" date="2019-03" db="EMBL/GenBank/DDBJ databases">
        <title>The complete genome sequence of Neokomagataea sp. Jb2 NBRC113641.</title>
        <authorList>
            <person name="Chua K.-O."/>
            <person name="Chan K.-G."/>
            <person name="See-Too W.-S."/>
        </authorList>
    </citation>
    <scope>NUCLEOTIDE SEQUENCE [LARGE SCALE GENOMIC DNA]</scope>
    <source>
        <strain evidence="2 3">Jb2</strain>
    </source>
</reference>
<feature type="transmembrane region" description="Helical" evidence="1">
    <location>
        <begin position="86"/>
        <end position="113"/>
    </location>
</feature>
<dbReference type="Proteomes" id="UP000315037">
    <property type="component" value="Unassembled WGS sequence"/>
</dbReference>
<evidence type="ECO:0000256" key="1">
    <source>
        <dbReference type="SAM" id="Phobius"/>
    </source>
</evidence>
<sequence length="133" mass="14528">MFSLATNSFVGLSGAMVTFLSWLLWPMEILFSPHSFLSGLPGLAKFVGVLLLILAGLALLWFYFLPSSIFFWRGLGGSGKRRPLRLIGMAVLNLLLGWTGFGWLSLLTMACTLPRPRGRGYGMKDEGAEDGPS</sequence>
<comment type="caution">
    <text evidence="2">The sequence shown here is derived from an EMBL/GenBank/DDBJ whole genome shotgun (WGS) entry which is preliminary data.</text>
</comment>
<dbReference type="EMBL" id="SORZ01000002">
    <property type="protein sequence ID" value="TPW33856.1"/>
    <property type="molecule type" value="Genomic_DNA"/>
</dbReference>
<feature type="transmembrane region" description="Helical" evidence="1">
    <location>
        <begin position="46"/>
        <end position="66"/>
    </location>
</feature>
<evidence type="ECO:0000313" key="3">
    <source>
        <dbReference type="Proteomes" id="UP000315037"/>
    </source>
</evidence>
<dbReference type="AlphaFoldDB" id="A0A506UKK6"/>
<organism evidence="2 3">
    <name type="scientific">Oecophyllibacter saccharovorans</name>
    <dbReference type="NCBI Taxonomy" id="2558360"/>
    <lineage>
        <taxon>Bacteria</taxon>
        <taxon>Pseudomonadati</taxon>
        <taxon>Pseudomonadota</taxon>
        <taxon>Alphaproteobacteria</taxon>
        <taxon>Acetobacterales</taxon>
        <taxon>Acetobacteraceae</taxon>
        <taxon>Oecophyllibacter</taxon>
    </lineage>
</organism>
<protein>
    <recommendedName>
        <fullName evidence="4">Superinfection immunity protein</fullName>
    </recommendedName>
</protein>
<evidence type="ECO:0008006" key="4">
    <source>
        <dbReference type="Google" id="ProtNLM"/>
    </source>
</evidence>
<gene>
    <name evidence="2" type="ORF">E3202_04475</name>
</gene>
<keyword evidence="3" id="KW-1185">Reference proteome</keyword>
<dbReference type="Pfam" id="PF14373">
    <property type="entry name" value="Imm_superinfect"/>
    <property type="match status" value="1"/>
</dbReference>
<name>A0A506UKK6_9PROT</name>
<keyword evidence="1" id="KW-1133">Transmembrane helix</keyword>
<accession>A0A506UKK6</accession>
<evidence type="ECO:0000313" key="2">
    <source>
        <dbReference type="EMBL" id="TPW33856.1"/>
    </source>
</evidence>
<keyword evidence="1" id="KW-0812">Transmembrane</keyword>
<dbReference type="RefSeq" id="WP_165600574.1">
    <property type="nucleotide sequence ID" value="NZ_SORZ01000002.1"/>
</dbReference>
<proteinExistence type="predicted"/>
<feature type="transmembrane region" description="Helical" evidence="1">
    <location>
        <begin position="6"/>
        <end position="25"/>
    </location>
</feature>
<dbReference type="InterPro" id="IPR016410">
    <property type="entry name" value="Phage_imm"/>
</dbReference>
<keyword evidence="1" id="KW-0472">Membrane</keyword>